<dbReference type="Proteomes" id="UP001283361">
    <property type="component" value="Unassembled WGS sequence"/>
</dbReference>
<dbReference type="AlphaFoldDB" id="A0AAE0Y5N6"/>
<reference evidence="1" key="1">
    <citation type="journal article" date="2023" name="G3 (Bethesda)">
        <title>A reference genome for the long-term kleptoplast-retaining sea slug Elysia crispata morphotype clarki.</title>
        <authorList>
            <person name="Eastman K.E."/>
            <person name="Pendleton A.L."/>
            <person name="Shaikh M.A."/>
            <person name="Suttiyut T."/>
            <person name="Ogas R."/>
            <person name="Tomko P."/>
            <person name="Gavelis G."/>
            <person name="Widhalm J.R."/>
            <person name="Wisecaver J.H."/>
        </authorList>
    </citation>
    <scope>NUCLEOTIDE SEQUENCE</scope>
    <source>
        <strain evidence="1">ECLA1</strain>
    </source>
</reference>
<evidence type="ECO:0000313" key="2">
    <source>
        <dbReference type="Proteomes" id="UP001283361"/>
    </source>
</evidence>
<name>A0AAE0Y5N6_9GAST</name>
<dbReference type="EMBL" id="JAWDGP010006901">
    <property type="protein sequence ID" value="KAK3733433.1"/>
    <property type="molecule type" value="Genomic_DNA"/>
</dbReference>
<gene>
    <name evidence="1" type="ORF">RRG08_057939</name>
</gene>
<protein>
    <submittedName>
        <fullName evidence="1">Uncharacterized protein</fullName>
    </submittedName>
</protein>
<organism evidence="1 2">
    <name type="scientific">Elysia crispata</name>
    <name type="common">lettuce slug</name>
    <dbReference type="NCBI Taxonomy" id="231223"/>
    <lineage>
        <taxon>Eukaryota</taxon>
        <taxon>Metazoa</taxon>
        <taxon>Spiralia</taxon>
        <taxon>Lophotrochozoa</taxon>
        <taxon>Mollusca</taxon>
        <taxon>Gastropoda</taxon>
        <taxon>Heterobranchia</taxon>
        <taxon>Euthyneura</taxon>
        <taxon>Panpulmonata</taxon>
        <taxon>Sacoglossa</taxon>
        <taxon>Placobranchoidea</taxon>
        <taxon>Plakobranchidae</taxon>
        <taxon>Elysia</taxon>
    </lineage>
</organism>
<comment type="caution">
    <text evidence="1">The sequence shown here is derived from an EMBL/GenBank/DDBJ whole genome shotgun (WGS) entry which is preliminary data.</text>
</comment>
<keyword evidence="2" id="KW-1185">Reference proteome</keyword>
<evidence type="ECO:0000313" key="1">
    <source>
        <dbReference type="EMBL" id="KAK3733433.1"/>
    </source>
</evidence>
<sequence>MRLPYAQLLAQLSISDFLMGVYLIIIGSKNVHSGVERSYLQHCGMECRSHPDRRTSSAVDSALEPLLQQLGVPGSATAPGEAVWVAVLHCRVYRVQLPVVCVSGWVKWPYTARPRPIDAQLQFQPLT</sequence>
<proteinExistence type="predicted"/>
<accession>A0AAE0Y5N6</accession>